<reference evidence="1 2" key="1">
    <citation type="journal article" date="2023" name="ACS Omega">
        <title>Identification of the Neoaspergillic Acid Biosynthesis Gene Cluster by Establishing an In Vitro CRISPR-Ribonucleoprotein Genetic System in Aspergillus melleus.</title>
        <authorList>
            <person name="Yuan B."/>
            <person name="Grau M.F."/>
            <person name="Murata R.M."/>
            <person name="Torok T."/>
            <person name="Venkateswaran K."/>
            <person name="Stajich J.E."/>
            <person name="Wang C.C.C."/>
        </authorList>
    </citation>
    <scope>NUCLEOTIDE SEQUENCE [LARGE SCALE GENOMIC DNA]</scope>
    <source>
        <strain evidence="1 2">IMV 1140</strain>
    </source>
</reference>
<keyword evidence="2" id="KW-1185">Reference proteome</keyword>
<proteinExistence type="predicted"/>
<protein>
    <submittedName>
        <fullName evidence="1">PKS/NRPS-like protein biosynthetic cluster</fullName>
    </submittedName>
</protein>
<comment type="caution">
    <text evidence="1">The sequence shown here is derived from an EMBL/GenBank/DDBJ whole genome shotgun (WGS) entry which is preliminary data.</text>
</comment>
<evidence type="ECO:0000313" key="1">
    <source>
        <dbReference type="EMBL" id="KAK1148098.1"/>
    </source>
</evidence>
<accession>A0ACC3BC02</accession>
<dbReference type="Proteomes" id="UP001177260">
    <property type="component" value="Unassembled WGS sequence"/>
</dbReference>
<sequence>MTSNIPHARPSQRSDKIIIIGAGLFGLTTALELRKRGYEHIIVLDRTLPPAPDASSYDTSRLIRPDYADPFYSKIAYEAMEKWETEWSQYFNKSGLAIVAHSESHPYIDGCKNTLTQLGKNFNAFNNSDDVRRHFPDFSGGSVCGYENKDAGWVDAAAVIKDLAYQCISAGVSFITGPKGTVSSLVVTDGQVTSVRDITGGYLACDRAILATGSWTNYLLDLQGSAVSACQPVGYIQLSPEEASEVASSPVVLDFTSGFLVFPPTAEHVLKVMRHGYGYETSYAISAHGTHGSSISGPRLIPRLTKGQYIPPEADEALRAGLERYLPQFKDRPWAKKVLCWYTDTVDGNFILGHHPKIINLFLATGGSGHAFKFLPVLGKYVVDGLENTLPDAQRQRWAFKPSDKPMSKGDGSRAGPPRRVLTAIFPYFCLGDIKRPLFGIKNPRFERGGHWEHGLRQMGVVYTHLVRSAVASGKVILGGWSLGGCIAVEVASRLMKLPQYTVQGVVLIDSVYPTPTVTTHYPRTLPEVVASFQLPEQMSDERRGQAQQCILAAHEMQRDWRPPAFSECPPPAVLIKAADPVHENTEHLLHYFDRVRDWKYLGWEDYDTSFIVATMDTPGNHFTIFDGPNV</sequence>
<dbReference type="EMBL" id="JAOPJF010000009">
    <property type="protein sequence ID" value="KAK1148098.1"/>
    <property type="molecule type" value="Genomic_DNA"/>
</dbReference>
<gene>
    <name evidence="1" type="ORF">N8T08_010736</name>
</gene>
<organism evidence="1 2">
    <name type="scientific">Aspergillus melleus</name>
    <dbReference type="NCBI Taxonomy" id="138277"/>
    <lineage>
        <taxon>Eukaryota</taxon>
        <taxon>Fungi</taxon>
        <taxon>Dikarya</taxon>
        <taxon>Ascomycota</taxon>
        <taxon>Pezizomycotina</taxon>
        <taxon>Eurotiomycetes</taxon>
        <taxon>Eurotiomycetidae</taxon>
        <taxon>Eurotiales</taxon>
        <taxon>Aspergillaceae</taxon>
        <taxon>Aspergillus</taxon>
        <taxon>Aspergillus subgen. Circumdati</taxon>
    </lineage>
</organism>
<evidence type="ECO:0000313" key="2">
    <source>
        <dbReference type="Proteomes" id="UP001177260"/>
    </source>
</evidence>
<name>A0ACC3BC02_9EURO</name>